<dbReference type="RefSeq" id="XP_067926750.1">
    <property type="nucleotide sequence ID" value="XM_068061272.1"/>
</dbReference>
<evidence type="ECO:0008006" key="5">
    <source>
        <dbReference type="Google" id="ProtNLM"/>
    </source>
</evidence>
<accession>A0A2C6LD00</accession>
<dbReference type="VEuPathDB" id="ToxoDB:CSUI_001066"/>
<keyword evidence="2" id="KW-1133">Transmembrane helix</keyword>
<sequence>MKLDEIPDEKKRAIFEEKWLKLYAKRANKDFLAITHRFEQHHLHATEKSSRWIKPLRSLFKEKSLADSLNENDWASELPSESDPTYMSSQTDDVPREMKDIMMGLGDRKGIFKNLLRSSVAQGDEERSRRFFRRFDVKRWRRTGSFFLPLAGIGFFVSKLRSSSLLTSLGLATRYMWMKDKDGEEDDEELGESSSSSSVSQHKRRSTDGRKSVDGKKKKKKLPSLKTILLTGGLLALHAALGVFSVSAFILPAIEDSVGTSFSFITPEGLVASNVILQWWISSNLYRISSVSRKDRNKEDEEEEEEEDEDDDGEDDQDGGEDGRRNGEDGEEDDDLGGGPLADEE</sequence>
<keyword evidence="2" id="KW-0472">Membrane</keyword>
<dbReference type="GeneID" id="94424483"/>
<reference evidence="3 4" key="1">
    <citation type="journal article" date="2017" name="Int. J. Parasitol.">
        <title>The genome of the protozoan parasite Cystoisospora suis and a reverse vaccinology approach to identify vaccine candidates.</title>
        <authorList>
            <person name="Palmieri N."/>
            <person name="Shrestha A."/>
            <person name="Ruttkowski B."/>
            <person name="Beck T."/>
            <person name="Vogl C."/>
            <person name="Tomley F."/>
            <person name="Blake D.P."/>
            <person name="Joachim A."/>
        </authorList>
    </citation>
    <scope>NUCLEOTIDE SEQUENCE [LARGE SCALE GENOMIC DNA]</scope>
    <source>
        <strain evidence="3 4">Wien I</strain>
    </source>
</reference>
<gene>
    <name evidence="3" type="ORF">CSUI_001066</name>
</gene>
<protein>
    <recommendedName>
        <fullName evidence="5">Transmembrane protein</fullName>
    </recommendedName>
</protein>
<evidence type="ECO:0000256" key="1">
    <source>
        <dbReference type="SAM" id="MobiDB-lite"/>
    </source>
</evidence>
<proteinExistence type="predicted"/>
<dbReference type="Proteomes" id="UP000221165">
    <property type="component" value="Unassembled WGS sequence"/>
</dbReference>
<feature type="region of interest" description="Disordered" evidence="1">
    <location>
        <begin position="183"/>
        <end position="219"/>
    </location>
</feature>
<feature type="region of interest" description="Disordered" evidence="1">
    <location>
        <begin position="291"/>
        <end position="345"/>
    </location>
</feature>
<feature type="transmembrane region" description="Helical" evidence="2">
    <location>
        <begin position="270"/>
        <end position="288"/>
    </location>
</feature>
<keyword evidence="2" id="KW-0812">Transmembrane</keyword>
<keyword evidence="4" id="KW-1185">Reference proteome</keyword>
<name>A0A2C6LD00_9APIC</name>
<feature type="compositionally biased region" description="Acidic residues" evidence="1">
    <location>
        <begin position="329"/>
        <end position="345"/>
    </location>
</feature>
<feature type="compositionally biased region" description="Basic and acidic residues" evidence="1">
    <location>
        <begin position="206"/>
        <end position="215"/>
    </location>
</feature>
<dbReference type="OrthoDB" id="333428at2759"/>
<dbReference type="AlphaFoldDB" id="A0A2C6LD00"/>
<evidence type="ECO:0000256" key="2">
    <source>
        <dbReference type="SAM" id="Phobius"/>
    </source>
</evidence>
<comment type="caution">
    <text evidence="3">The sequence shown here is derived from an EMBL/GenBank/DDBJ whole genome shotgun (WGS) entry which is preliminary data.</text>
</comment>
<feature type="transmembrane region" description="Helical" evidence="2">
    <location>
        <begin position="227"/>
        <end position="250"/>
    </location>
</feature>
<dbReference type="EMBL" id="MIGC01000425">
    <property type="protein sequence ID" value="PHJ25078.1"/>
    <property type="molecule type" value="Genomic_DNA"/>
</dbReference>
<evidence type="ECO:0000313" key="3">
    <source>
        <dbReference type="EMBL" id="PHJ25078.1"/>
    </source>
</evidence>
<evidence type="ECO:0000313" key="4">
    <source>
        <dbReference type="Proteomes" id="UP000221165"/>
    </source>
</evidence>
<feature type="compositionally biased region" description="Acidic residues" evidence="1">
    <location>
        <begin position="300"/>
        <end position="320"/>
    </location>
</feature>
<organism evidence="3 4">
    <name type="scientific">Cystoisospora suis</name>
    <dbReference type="NCBI Taxonomy" id="483139"/>
    <lineage>
        <taxon>Eukaryota</taxon>
        <taxon>Sar</taxon>
        <taxon>Alveolata</taxon>
        <taxon>Apicomplexa</taxon>
        <taxon>Conoidasida</taxon>
        <taxon>Coccidia</taxon>
        <taxon>Eucoccidiorida</taxon>
        <taxon>Eimeriorina</taxon>
        <taxon>Sarcocystidae</taxon>
        <taxon>Cystoisospora</taxon>
    </lineage>
</organism>